<evidence type="ECO:0000256" key="1">
    <source>
        <dbReference type="ARBA" id="ARBA00000900"/>
    </source>
</evidence>
<dbReference type="Pfam" id="PF13923">
    <property type="entry name" value="zf-C3HC4_2"/>
    <property type="match status" value="1"/>
</dbReference>
<dbReference type="SUPFAM" id="SSF57850">
    <property type="entry name" value="RING/U-box"/>
    <property type="match status" value="1"/>
</dbReference>
<dbReference type="InterPro" id="IPR017907">
    <property type="entry name" value="Znf_RING_CS"/>
</dbReference>
<reference evidence="11 12" key="1">
    <citation type="journal article" date="2024" name="Nat. Commun.">
        <title>Phylogenomics reveals the evolutionary origins of lichenization in chlorophyte algae.</title>
        <authorList>
            <person name="Puginier C."/>
            <person name="Libourel C."/>
            <person name="Otte J."/>
            <person name="Skaloud P."/>
            <person name="Haon M."/>
            <person name="Grisel S."/>
            <person name="Petersen M."/>
            <person name="Berrin J.G."/>
            <person name="Delaux P.M."/>
            <person name="Dal Grande F."/>
            <person name="Keller J."/>
        </authorList>
    </citation>
    <scope>NUCLEOTIDE SEQUENCE [LARGE SCALE GENOMIC DNA]</scope>
    <source>
        <strain evidence="11 12">SAG 216-7</strain>
    </source>
</reference>
<feature type="domain" description="RING-type" evidence="10">
    <location>
        <begin position="14"/>
        <end position="55"/>
    </location>
</feature>
<evidence type="ECO:0000256" key="4">
    <source>
        <dbReference type="ARBA" id="ARBA00022679"/>
    </source>
</evidence>
<keyword evidence="12" id="KW-1185">Reference proteome</keyword>
<keyword evidence="6 8" id="KW-0863">Zinc-finger</keyword>
<dbReference type="InterPro" id="IPR043540">
    <property type="entry name" value="RING1/RING2"/>
</dbReference>
<dbReference type="CDD" id="cd16531">
    <property type="entry name" value="RING-HC_RING1-like"/>
    <property type="match status" value="1"/>
</dbReference>
<evidence type="ECO:0000256" key="7">
    <source>
        <dbReference type="ARBA" id="ARBA00022833"/>
    </source>
</evidence>
<dbReference type="InterPro" id="IPR001841">
    <property type="entry name" value="Znf_RING"/>
</dbReference>
<dbReference type="InterPro" id="IPR013083">
    <property type="entry name" value="Znf_RING/FYVE/PHD"/>
</dbReference>
<comment type="pathway">
    <text evidence="2">Protein modification; protein ubiquitination.</text>
</comment>
<sequence>MDINLSSLEAETRCPVCLGIVKHCRLVSGCMHRFCADCIEKWLRVANEPSCPQCREQMQSRRDCKRDIRFDRLLKLLYTNIRSYEAQMYHPKADMLQEAKKTGLALATAAAAQRAKRAAARPPPARRTPASAPQATAGGVHAAADGNSPYAVIAPSNTLSKVDPVQRGQQRSAQKADKLRADSPSPNPGPAASAPAAVAREPALMAKQAKHSKRAASTARSSGQPKKPRTGQTPTRTPTPEPSKPQPPPANRADTERGAMAEARKLASKAAIAAAAEAAQTAPMVEVHLHRDEAMAFLIKDADIMLLCPAGLTFLQLSQLLTQRHASLRGRQVYYRLRGSAQQSQAAEQVSEVETVADVASRLADCRQDLHIEFVATAD</sequence>
<feature type="compositionally biased region" description="Pro residues" evidence="9">
    <location>
        <begin position="237"/>
        <end position="250"/>
    </location>
</feature>
<dbReference type="EC" id="2.3.2.27" evidence="3"/>
<evidence type="ECO:0000256" key="3">
    <source>
        <dbReference type="ARBA" id="ARBA00012483"/>
    </source>
</evidence>
<protein>
    <recommendedName>
        <fullName evidence="3">RING-type E3 ubiquitin transferase</fullName>
        <ecNumber evidence="3">2.3.2.27</ecNumber>
    </recommendedName>
</protein>
<dbReference type="PROSITE" id="PS00518">
    <property type="entry name" value="ZF_RING_1"/>
    <property type="match status" value="1"/>
</dbReference>
<feature type="compositionally biased region" description="Low complexity" evidence="9">
    <location>
        <begin position="127"/>
        <end position="137"/>
    </location>
</feature>
<feature type="compositionally biased region" description="Low complexity" evidence="9">
    <location>
        <begin position="190"/>
        <end position="206"/>
    </location>
</feature>
<evidence type="ECO:0000259" key="10">
    <source>
        <dbReference type="PROSITE" id="PS50089"/>
    </source>
</evidence>
<dbReference type="SMART" id="SM00184">
    <property type="entry name" value="RING"/>
    <property type="match status" value="1"/>
</dbReference>
<feature type="region of interest" description="Disordered" evidence="9">
    <location>
        <begin position="113"/>
        <end position="143"/>
    </location>
</feature>
<feature type="region of interest" description="Disordered" evidence="9">
    <location>
        <begin position="157"/>
        <end position="264"/>
    </location>
</feature>
<evidence type="ECO:0000256" key="8">
    <source>
        <dbReference type="PROSITE-ProRule" id="PRU00175"/>
    </source>
</evidence>
<proteinExistence type="predicted"/>
<evidence type="ECO:0000256" key="6">
    <source>
        <dbReference type="ARBA" id="ARBA00022771"/>
    </source>
</evidence>
<evidence type="ECO:0000313" key="11">
    <source>
        <dbReference type="EMBL" id="KAK9902834.1"/>
    </source>
</evidence>
<evidence type="ECO:0000256" key="5">
    <source>
        <dbReference type="ARBA" id="ARBA00022723"/>
    </source>
</evidence>
<gene>
    <name evidence="11" type="ORF">WJX75_008005</name>
</gene>
<organism evidence="11 12">
    <name type="scientific">Coccomyxa subellipsoidea</name>
    <dbReference type="NCBI Taxonomy" id="248742"/>
    <lineage>
        <taxon>Eukaryota</taxon>
        <taxon>Viridiplantae</taxon>
        <taxon>Chlorophyta</taxon>
        <taxon>core chlorophytes</taxon>
        <taxon>Trebouxiophyceae</taxon>
        <taxon>Trebouxiophyceae incertae sedis</taxon>
        <taxon>Coccomyxaceae</taxon>
        <taxon>Coccomyxa</taxon>
    </lineage>
</organism>
<dbReference type="PANTHER" id="PTHR46076:SF3">
    <property type="entry name" value="E3 UBIQUITIN-PROTEIN LIGASE RING1"/>
    <property type="match status" value="1"/>
</dbReference>
<dbReference type="Proteomes" id="UP001491310">
    <property type="component" value="Unassembled WGS sequence"/>
</dbReference>
<keyword evidence="7" id="KW-0862">Zinc</keyword>
<feature type="compositionally biased region" description="Basic and acidic residues" evidence="9">
    <location>
        <begin position="253"/>
        <end position="264"/>
    </location>
</feature>
<evidence type="ECO:0000256" key="9">
    <source>
        <dbReference type="SAM" id="MobiDB-lite"/>
    </source>
</evidence>
<dbReference type="PROSITE" id="PS50089">
    <property type="entry name" value="ZF_RING_2"/>
    <property type="match status" value="1"/>
</dbReference>
<name>A0ABR2YD69_9CHLO</name>
<evidence type="ECO:0000256" key="2">
    <source>
        <dbReference type="ARBA" id="ARBA00004906"/>
    </source>
</evidence>
<dbReference type="EMBL" id="JALJOT010000015">
    <property type="protein sequence ID" value="KAK9902834.1"/>
    <property type="molecule type" value="Genomic_DNA"/>
</dbReference>
<keyword evidence="4" id="KW-0808">Transferase</keyword>
<accession>A0ABR2YD69</accession>
<keyword evidence="5" id="KW-0479">Metal-binding</keyword>
<dbReference type="PANTHER" id="PTHR46076">
    <property type="entry name" value="E3 UBIQUITIN-PROTEIN LIGASE RING1 / RING 2 FAMILY MEMBER"/>
    <property type="match status" value="1"/>
</dbReference>
<comment type="caution">
    <text evidence="11">The sequence shown here is derived from an EMBL/GenBank/DDBJ whole genome shotgun (WGS) entry which is preliminary data.</text>
</comment>
<evidence type="ECO:0000313" key="12">
    <source>
        <dbReference type="Proteomes" id="UP001491310"/>
    </source>
</evidence>
<comment type="catalytic activity">
    <reaction evidence="1">
        <text>S-ubiquitinyl-[E2 ubiquitin-conjugating enzyme]-L-cysteine + [acceptor protein]-L-lysine = [E2 ubiquitin-conjugating enzyme]-L-cysteine + N(6)-ubiquitinyl-[acceptor protein]-L-lysine.</text>
        <dbReference type="EC" id="2.3.2.27"/>
    </reaction>
</comment>
<dbReference type="Gene3D" id="3.30.40.10">
    <property type="entry name" value="Zinc/RING finger domain, C3HC4 (zinc finger)"/>
    <property type="match status" value="1"/>
</dbReference>